<dbReference type="InterPro" id="IPR001610">
    <property type="entry name" value="PAC"/>
</dbReference>
<dbReference type="InterPro" id="IPR000700">
    <property type="entry name" value="PAS-assoc_C"/>
</dbReference>
<dbReference type="InterPro" id="IPR036097">
    <property type="entry name" value="HisK_dim/P_sf"/>
</dbReference>
<evidence type="ECO:0000256" key="12">
    <source>
        <dbReference type="ARBA" id="ARBA00023136"/>
    </source>
</evidence>
<dbReference type="Proteomes" id="UP000094472">
    <property type="component" value="Unassembled WGS sequence"/>
</dbReference>
<dbReference type="InterPro" id="IPR000014">
    <property type="entry name" value="PAS"/>
</dbReference>
<dbReference type="SUPFAM" id="SSF55785">
    <property type="entry name" value="PYP-like sensor domain (PAS domain)"/>
    <property type="match status" value="1"/>
</dbReference>
<keyword evidence="11" id="KW-0902">Two-component regulatory system</keyword>
<dbReference type="EC" id="2.7.13.3" evidence="4"/>
<dbReference type="InterPro" id="IPR004358">
    <property type="entry name" value="Sig_transdc_His_kin-like_C"/>
</dbReference>
<dbReference type="InterPro" id="IPR035965">
    <property type="entry name" value="PAS-like_dom_sf"/>
</dbReference>
<dbReference type="SUPFAM" id="SSF47384">
    <property type="entry name" value="Homodimeric domain of signal transducing histidine kinase"/>
    <property type="match status" value="1"/>
</dbReference>
<dbReference type="GO" id="GO:0005886">
    <property type="term" value="C:plasma membrane"/>
    <property type="evidence" value="ECO:0007669"/>
    <property type="project" value="UniProtKB-SubCell"/>
</dbReference>
<evidence type="ECO:0000313" key="17">
    <source>
        <dbReference type="EMBL" id="ODR96163.1"/>
    </source>
</evidence>
<dbReference type="InterPro" id="IPR011006">
    <property type="entry name" value="CheY-like_superfamily"/>
</dbReference>
<dbReference type="InterPro" id="IPR036890">
    <property type="entry name" value="HATPase_C_sf"/>
</dbReference>
<protein>
    <recommendedName>
        <fullName evidence="4">histidine kinase</fullName>
        <ecNumber evidence="4">2.7.13.3</ecNumber>
    </recommendedName>
</protein>
<dbReference type="InterPro" id="IPR003594">
    <property type="entry name" value="HATPase_dom"/>
</dbReference>
<name>A0A1E3VRL2_9HYPH</name>
<dbReference type="PROSITE" id="PS50113">
    <property type="entry name" value="PAC"/>
    <property type="match status" value="1"/>
</dbReference>
<reference evidence="17 18" key="1">
    <citation type="journal article" date="2016" name="Environ. Microbiol.">
        <title>New Methyloceanibacter diversity from North Sea sediments includes methanotroph containing solely the soluble methane monooxygenase.</title>
        <authorList>
            <person name="Vekeman B."/>
            <person name="Kerckhof F.M."/>
            <person name="Cremers G."/>
            <person name="de Vos P."/>
            <person name="Vandamme P."/>
            <person name="Boon N."/>
            <person name="Op den Camp H.J."/>
            <person name="Heylen K."/>
        </authorList>
    </citation>
    <scope>NUCLEOTIDE SEQUENCE [LARGE SCALE GENOMIC DNA]</scope>
    <source>
        <strain evidence="17 18">R-67175</strain>
    </source>
</reference>
<feature type="domain" description="PAC" evidence="16">
    <location>
        <begin position="212"/>
        <end position="264"/>
    </location>
</feature>
<evidence type="ECO:0000256" key="3">
    <source>
        <dbReference type="ARBA" id="ARBA00004314"/>
    </source>
</evidence>
<dbReference type="Gene3D" id="1.10.287.130">
    <property type="match status" value="1"/>
</dbReference>
<dbReference type="EMBL" id="LPWF01000030">
    <property type="protein sequence ID" value="ODR96163.1"/>
    <property type="molecule type" value="Genomic_DNA"/>
</dbReference>
<dbReference type="InterPro" id="IPR013656">
    <property type="entry name" value="PAS_4"/>
</dbReference>
<dbReference type="PROSITE" id="PS50109">
    <property type="entry name" value="HIS_KIN"/>
    <property type="match status" value="1"/>
</dbReference>
<dbReference type="AlphaFoldDB" id="A0A1E3VRL2"/>
<dbReference type="PANTHER" id="PTHR43711">
    <property type="entry name" value="TWO-COMPONENT HISTIDINE KINASE"/>
    <property type="match status" value="1"/>
</dbReference>
<evidence type="ECO:0000256" key="8">
    <source>
        <dbReference type="ARBA" id="ARBA00022741"/>
    </source>
</evidence>
<comment type="subcellular location">
    <subcellularLocation>
        <location evidence="2">Cell membrane</location>
    </subcellularLocation>
    <subcellularLocation>
        <location evidence="3">Membrane raft</location>
        <topology evidence="3">Multi-pass membrane protein</topology>
    </subcellularLocation>
</comment>
<evidence type="ECO:0000256" key="10">
    <source>
        <dbReference type="ARBA" id="ARBA00022840"/>
    </source>
</evidence>
<evidence type="ECO:0000256" key="2">
    <source>
        <dbReference type="ARBA" id="ARBA00004236"/>
    </source>
</evidence>
<keyword evidence="5" id="KW-1003">Cell membrane</keyword>
<keyword evidence="10" id="KW-0067">ATP-binding</keyword>
<dbReference type="Pfam" id="PF02518">
    <property type="entry name" value="HATPase_c"/>
    <property type="match status" value="1"/>
</dbReference>
<evidence type="ECO:0000256" key="9">
    <source>
        <dbReference type="ARBA" id="ARBA00022777"/>
    </source>
</evidence>
<dbReference type="SUPFAM" id="SSF55874">
    <property type="entry name" value="ATPase domain of HSP90 chaperone/DNA topoisomerase II/histidine kinase"/>
    <property type="match status" value="1"/>
</dbReference>
<evidence type="ECO:0000259" key="14">
    <source>
        <dbReference type="PROSITE" id="PS50109"/>
    </source>
</evidence>
<dbReference type="CDD" id="cd00082">
    <property type="entry name" value="HisKA"/>
    <property type="match status" value="1"/>
</dbReference>
<dbReference type="InterPro" id="IPR001789">
    <property type="entry name" value="Sig_transdc_resp-reg_receiver"/>
</dbReference>
<dbReference type="Gene3D" id="3.30.450.20">
    <property type="entry name" value="PAS domain"/>
    <property type="match status" value="1"/>
</dbReference>
<dbReference type="OrthoDB" id="9812260at2"/>
<dbReference type="InterPro" id="IPR003661">
    <property type="entry name" value="HisK_dim/P_dom"/>
</dbReference>
<proteinExistence type="predicted"/>
<dbReference type="Gene3D" id="3.40.50.2300">
    <property type="match status" value="1"/>
</dbReference>
<keyword evidence="8" id="KW-0547">Nucleotide-binding</keyword>
<dbReference type="SMART" id="SM00388">
    <property type="entry name" value="HisKA"/>
    <property type="match status" value="1"/>
</dbReference>
<keyword evidence="6" id="KW-0597">Phosphoprotein</keyword>
<dbReference type="SMART" id="SM00091">
    <property type="entry name" value="PAS"/>
    <property type="match status" value="1"/>
</dbReference>
<evidence type="ECO:0000256" key="6">
    <source>
        <dbReference type="ARBA" id="ARBA00022553"/>
    </source>
</evidence>
<evidence type="ECO:0000256" key="11">
    <source>
        <dbReference type="ARBA" id="ARBA00023012"/>
    </source>
</evidence>
<dbReference type="InterPro" id="IPR005467">
    <property type="entry name" value="His_kinase_dom"/>
</dbReference>
<dbReference type="GO" id="GO:0005524">
    <property type="term" value="F:ATP binding"/>
    <property type="evidence" value="ECO:0007669"/>
    <property type="project" value="UniProtKB-KW"/>
</dbReference>
<keyword evidence="12" id="KW-0472">Membrane</keyword>
<feature type="domain" description="Response regulatory" evidence="15">
    <location>
        <begin position="2"/>
        <end position="119"/>
    </location>
</feature>
<evidence type="ECO:0000259" key="15">
    <source>
        <dbReference type="PROSITE" id="PS50110"/>
    </source>
</evidence>
<dbReference type="FunFam" id="3.30.565.10:FF:000023">
    <property type="entry name" value="PAS domain-containing sensor histidine kinase"/>
    <property type="match status" value="1"/>
</dbReference>
<dbReference type="CDD" id="cd00156">
    <property type="entry name" value="REC"/>
    <property type="match status" value="1"/>
</dbReference>
<evidence type="ECO:0000256" key="7">
    <source>
        <dbReference type="ARBA" id="ARBA00022679"/>
    </source>
</evidence>
<comment type="catalytic activity">
    <reaction evidence="1">
        <text>ATP + protein L-histidine = ADP + protein N-phospho-L-histidine.</text>
        <dbReference type="EC" id="2.7.13.3"/>
    </reaction>
</comment>
<evidence type="ECO:0000256" key="4">
    <source>
        <dbReference type="ARBA" id="ARBA00012438"/>
    </source>
</evidence>
<keyword evidence="7" id="KW-0808">Transferase</keyword>
<evidence type="ECO:0000256" key="13">
    <source>
        <dbReference type="PROSITE-ProRule" id="PRU00169"/>
    </source>
</evidence>
<dbReference type="CDD" id="cd00075">
    <property type="entry name" value="HATPase"/>
    <property type="match status" value="1"/>
</dbReference>
<dbReference type="InterPro" id="IPR050736">
    <property type="entry name" value="Sensor_HK_Regulatory"/>
</dbReference>
<dbReference type="Pfam" id="PF00072">
    <property type="entry name" value="Response_reg"/>
    <property type="match status" value="1"/>
</dbReference>
<dbReference type="PROSITE" id="PS50110">
    <property type="entry name" value="RESPONSE_REGULATORY"/>
    <property type="match status" value="1"/>
</dbReference>
<dbReference type="PANTHER" id="PTHR43711:SF1">
    <property type="entry name" value="HISTIDINE KINASE 1"/>
    <property type="match status" value="1"/>
</dbReference>
<feature type="domain" description="Histidine kinase" evidence="14">
    <location>
        <begin position="268"/>
        <end position="487"/>
    </location>
</feature>
<dbReference type="SMART" id="SM00086">
    <property type="entry name" value="PAC"/>
    <property type="match status" value="1"/>
</dbReference>
<dbReference type="Pfam" id="PF08448">
    <property type="entry name" value="PAS_4"/>
    <property type="match status" value="1"/>
</dbReference>
<evidence type="ECO:0000256" key="5">
    <source>
        <dbReference type="ARBA" id="ARBA00022475"/>
    </source>
</evidence>
<dbReference type="SUPFAM" id="SSF52172">
    <property type="entry name" value="CheY-like"/>
    <property type="match status" value="1"/>
</dbReference>
<dbReference type="Gene3D" id="3.30.565.10">
    <property type="entry name" value="Histidine kinase-like ATPase, C-terminal domain"/>
    <property type="match status" value="1"/>
</dbReference>
<keyword evidence="9" id="KW-0418">Kinase</keyword>
<evidence type="ECO:0000259" key="16">
    <source>
        <dbReference type="PROSITE" id="PS50113"/>
    </source>
</evidence>
<dbReference type="RefSeq" id="WP_069442462.1">
    <property type="nucleotide sequence ID" value="NZ_LPWF01000030.1"/>
</dbReference>
<dbReference type="CDD" id="cd00130">
    <property type="entry name" value="PAS"/>
    <property type="match status" value="1"/>
</dbReference>
<dbReference type="FunFam" id="1.10.287.130:FF:000001">
    <property type="entry name" value="Two-component sensor histidine kinase"/>
    <property type="match status" value="1"/>
</dbReference>
<evidence type="ECO:0000256" key="1">
    <source>
        <dbReference type="ARBA" id="ARBA00000085"/>
    </source>
</evidence>
<dbReference type="STRING" id="1774969.AUC69_15465"/>
<evidence type="ECO:0000313" key="18">
    <source>
        <dbReference type="Proteomes" id="UP000094472"/>
    </source>
</evidence>
<dbReference type="SMART" id="SM00448">
    <property type="entry name" value="REC"/>
    <property type="match status" value="1"/>
</dbReference>
<keyword evidence="18" id="KW-1185">Reference proteome</keyword>
<dbReference type="Pfam" id="PF00512">
    <property type="entry name" value="HisKA"/>
    <property type="match status" value="1"/>
</dbReference>
<comment type="caution">
    <text evidence="13">Lacks conserved residue(s) required for the propagation of feature annotation.</text>
</comment>
<dbReference type="GO" id="GO:0045121">
    <property type="term" value="C:membrane raft"/>
    <property type="evidence" value="ECO:0007669"/>
    <property type="project" value="UniProtKB-SubCell"/>
</dbReference>
<sequence>MNVLLAVDDQSDADFIIAELKQNSYRPKAIRVETMPELKSALLEQPWDVILCGDTSLQLNGHELLRSVRHELSLDTPVIFISSGIGEETAVELMRAGAQDYVLKTNPDRLRLAIKRELDAAQTRRAKKLADERIDDQNRLLHQLMASAPDAIYFKDLQLRYLGLNEAECRVLNADQVGDVLGRTADEFLSPERARRWREEEEHVLATGEPLIDSIERMVRRDQSVQWFSMTKAPLRNRDGEIRGLVGISRDVTERQLNEQVRDEFVSTVSHELRTPLTSIAGSLGLLAAGAAGTLPANAVHLIKIAHGNCERLVRLTNDILDLQHIDREAMDPQNEPIKVHALVEKAVEANKGYAETYGVEVRLEGNAKRAYVNANPDRLIQVITNLLSNAIKFSPRGSEVTIALATGNGTVSISVRDQGPGIPESARGRIFEKFFQVDASDSRQKGGTGLGLAIVKQILDHLDGRVEFKCPPEGGTIFTVRLPLAKVPATEKAPATEKTRRAS</sequence>
<comment type="caution">
    <text evidence="17">The sequence shown here is derived from an EMBL/GenBank/DDBJ whole genome shotgun (WGS) entry which is preliminary data.</text>
</comment>
<dbReference type="NCBIfam" id="TIGR00229">
    <property type="entry name" value="sensory_box"/>
    <property type="match status" value="1"/>
</dbReference>
<dbReference type="GO" id="GO:0000155">
    <property type="term" value="F:phosphorelay sensor kinase activity"/>
    <property type="evidence" value="ECO:0007669"/>
    <property type="project" value="InterPro"/>
</dbReference>
<accession>A0A1E3VRL2</accession>
<dbReference type="SMART" id="SM00387">
    <property type="entry name" value="HATPase_c"/>
    <property type="match status" value="1"/>
</dbReference>
<organism evidence="17 18">
    <name type="scientific">Methyloceanibacter superfactus</name>
    <dbReference type="NCBI Taxonomy" id="1774969"/>
    <lineage>
        <taxon>Bacteria</taxon>
        <taxon>Pseudomonadati</taxon>
        <taxon>Pseudomonadota</taxon>
        <taxon>Alphaproteobacteria</taxon>
        <taxon>Hyphomicrobiales</taxon>
        <taxon>Hyphomicrobiaceae</taxon>
        <taxon>Methyloceanibacter</taxon>
    </lineage>
</organism>
<gene>
    <name evidence="17" type="ORF">AUC69_15465</name>
</gene>
<dbReference type="PRINTS" id="PR00344">
    <property type="entry name" value="BCTRLSENSOR"/>
</dbReference>